<dbReference type="EC" id="2.4.99.23" evidence="10"/>
<evidence type="ECO:0000256" key="12">
    <source>
        <dbReference type="ARBA" id="ARBA00044330"/>
    </source>
</evidence>
<comment type="caution">
    <text evidence="14">The sequence shown here is derived from an EMBL/GenBank/DDBJ whole genome shotgun (WGS) entry which is preliminary data.</text>
</comment>
<dbReference type="PANTHER" id="PTHR30160:SF19">
    <property type="entry name" value="LIPOPOLYSACCHARIDE HEPTOSYLTRANSFERASE 1"/>
    <property type="match status" value="1"/>
</dbReference>
<gene>
    <name evidence="14" type="ORF">GCM10007350_32330</name>
</gene>
<evidence type="ECO:0000256" key="8">
    <source>
        <dbReference type="ARBA" id="ARBA00023136"/>
    </source>
</evidence>
<proteinExistence type="inferred from homology"/>
<protein>
    <recommendedName>
        <fullName evidence="11">Lipopolysaccharide heptosyltransferase 1</fullName>
        <ecNumber evidence="10">2.4.99.23</ecNumber>
    </recommendedName>
    <alternativeName>
        <fullName evidence="12">ADP-heptose:lipopolysaccharide heptosyltransferase I</fullName>
    </alternativeName>
</protein>
<comment type="subcellular location">
    <subcellularLocation>
        <location evidence="1">Cell inner membrane</location>
        <topology evidence="1">Peripheral membrane protein</topology>
        <orientation evidence="1">Cytoplasmic side</orientation>
    </subcellularLocation>
</comment>
<evidence type="ECO:0000256" key="11">
    <source>
        <dbReference type="ARBA" id="ARBA00044190"/>
    </source>
</evidence>
<evidence type="ECO:0000313" key="14">
    <source>
        <dbReference type="EMBL" id="GHD67925.1"/>
    </source>
</evidence>
<dbReference type="Proteomes" id="UP000604737">
    <property type="component" value="Unassembled WGS sequence"/>
</dbReference>
<dbReference type="SUPFAM" id="SSF53756">
    <property type="entry name" value="UDP-Glycosyltransferase/glycogen phosphorylase"/>
    <property type="match status" value="1"/>
</dbReference>
<comment type="similarity">
    <text evidence="9">Belongs to the glycosyltransferase 9 family.</text>
</comment>
<evidence type="ECO:0000256" key="9">
    <source>
        <dbReference type="ARBA" id="ARBA00043995"/>
    </source>
</evidence>
<evidence type="ECO:0000256" key="7">
    <source>
        <dbReference type="ARBA" id="ARBA00022985"/>
    </source>
</evidence>
<keyword evidence="8" id="KW-0472">Membrane</keyword>
<comment type="pathway">
    <text evidence="2">Bacterial outer membrane biogenesis; LPS core biosynthesis.</text>
</comment>
<evidence type="ECO:0000256" key="2">
    <source>
        <dbReference type="ARBA" id="ARBA00004713"/>
    </source>
</evidence>
<dbReference type="InterPro" id="IPR051199">
    <property type="entry name" value="LPS_LOS_Heptosyltrfase"/>
</dbReference>
<dbReference type="PANTHER" id="PTHR30160">
    <property type="entry name" value="TETRAACYLDISACCHARIDE 4'-KINASE-RELATED"/>
    <property type="match status" value="1"/>
</dbReference>
<evidence type="ECO:0000256" key="5">
    <source>
        <dbReference type="ARBA" id="ARBA00022676"/>
    </source>
</evidence>
<keyword evidence="3" id="KW-1003">Cell membrane</keyword>
<dbReference type="EMBL" id="BMYO01000009">
    <property type="protein sequence ID" value="GHD67925.1"/>
    <property type="molecule type" value="Genomic_DNA"/>
</dbReference>
<evidence type="ECO:0000256" key="10">
    <source>
        <dbReference type="ARBA" id="ARBA00044041"/>
    </source>
</evidence>
<dbReference type="Gene3D" id="3.40.50.2000">
    <property type="entry name" value="Glycogen Phosphorylase B"/>
    <property type="match status" value="2"/>
</dbReference>
<evidence type="ECO:0000256" key="6">
    <source>
        <dbReference type="ARBA" id="ARBA00022679"/>
    </source>
</evidence>
<evidence type="ECO:0000256" key="3">
    <source>
        <dbReference type="ARBA" id="ARBA00022475"/>
    </source>
</evidence>
<dbReference type="CDD" id="cd03789">
    <property type="entry name" value="GT9_LPS_heptosyltransferase"/>
    <property type="match status" value="1"/>
</dbReference>
<comment type="catalytic activity">
    <reaction evidence="13">
        <text>an alpha-Kdo-(2-&gt;4)-alpha-Kdo-(2-&gt;6)-lipid A + ADP-L-glycero-beta-D-manno-heptose = an L-alpha-D-Hep-(1-&gt;5)-[alpha-Kdo-(2-&gt;4)]-alpha-Kdo-(2-&gt;6)-lipid A + ADP + H(+)</text>
        <dbReference type="Rhea" id="RHEA:74067"/>
        <dbReference type="ChEBI" id="CHEBI:15378"/>
        <dbReference type="ChEBI" id="CHEBI:61506"/>
        <dbReference type="ChEBI" id="CHEBI:176431"/>
        <dbReference type="ChEBI" id="CHEBI:193068"/>
        <dbReference type="ChEBI" id="CHEBI:456216"/>
        <dbReference type="EC" id="2.4.99.23"/>
    </reaction>
</comment>
<organism evidence="14 15">
    <name type="scientific">Jeongeupia chitinilytica</name>
    <dbReference type="NCBI Taxonomy" id="1041641"/>
    <lineage>
        <taxon>Bacteria</taxon>
        <taxon>Pseudomonadati</taxon>
        <taxon>Pseudomonadota</taxon>
        <taxon>Betaproteobacteria</taxon>
        <taxon>Neisseriales</taxon>
        <taxon>Chitinibacteraceae</taxon>
        <taxon>Jeongeupia</taxon>
    </lineage>
</organism>
<evidence type="ECO:0000313" key="15">
    <source>
        <dbReference type="Proteomes" id="UP000604737"/>
    </source>
</evidence>
<evidence type="ECO:0000256" key="4">
    <source>
        <dbReference type="ARBA" id="ARBA00022519"/>
    </source>
</evidence>
<reference evidence="15" key="1">
    <citation type="journal article" date="2019" name="Int. J. Syst. Evol. Microbiol.">
        <title>The Global Catalogue of Microorganisms (GCM) 10K type strain sequencing project: providing services to taxonomists for standard genome sequencing and annotation.</title>
        <authorList>
            <consortium name="The Broad Institute Genomics Platform"/>
            <consortium name="The Broad Institute Genome Sequencing Center for Infectious Disease"/>
            <person name="Wu L."/>
            <person name="Ma J."/>
        </authorList>
    </citation>
    <scope>NUCLEOTIDE SEQUENCE [LARGE SCALE GENOMIC DNA]</scope>
    <source>
        <strain evidence="15">KCTC 23701</strain>
    </source>
</reference>
<evidence type="ECO:0000256" key="1">
    <source>
        <dbReference type="ARBA" id="ARBA00004515"/>
    </source>
</evidence>
<dbReference type="InterPro" id="IPR002201">
    <property type="entry name" value="Glyco_trans_9"/>
</dbReference>
<keyword evidence="7" id="KW-0448">Lipopolysaccharide biosynthesis</keyword>
<dbReference type="InterPro" id="IPR011908">
    <property type="entry name" value="LipoPS_heptosylTferase-I"/>
</dbReference>
<accession>A0ABQ3H3L3</accession>
<sequence length="309" mass="32798">MGDIIHTLPALTDLVCARPGTTLDWIVEEGFAELPHLHPAVGKVIPFALRRWRRSLLSATTRAEAGALRQSLADAHYDCVIDAQGLIKSALVARQAGAPVIGYDWRSARESLATLAYAERYPAPWSLHAVERARRLFAGAFGYTPDTPPDYGMAVPAVELPWRPSGAYAVLLTATSRADKEWAEPNWVALAARLAAEGIACVLPWGSDAERTRAERLAAAMSNAVVAPRLDLTSAARLLADARVVVGVDTGLAHLAAAVATPVVAIFCASDPERTGVLAGTYAVNLGRRGAAPDAETVWAAVRQGLAAR</sequence>
<name>A0ABQ3H3L3_9NEIS</name>
<keyword evidence="15" id="KW-1185">Reference proteome</keyword>
<dbReference type="Pfam" id="PF01075">
    <property type="entry name" value="Glyco_transf_9"/>
    <property type="match status" value="1"/>
</dbReference>
<keyword evidence="4" id="KW-0997">Cell inner membrane</keyword>
<keyword evidence="5" id="KW-0328">Glycosyltransferase</keyword>
<keyword evidence="6" id="KW-0808">Transferase</keyword>
<evidence type="ECO:0000256" key="13">
    <source>
        <dbReference type="ARBA" id="ARBA00049201"/>
    </source>
</evidence>
<dbReference type="NCBIfam" id="TIGR02193">
    <property type="entry name" value="heptsyl_trn_I"/>
    <property type="match status" value="1"/>
</dbReference>